<organism evidence="1 2">
    <name type="scientific">Vibrio albus</name>
    <dbReference type="NCBI Taxonomy" id="2200953"/>
    <lineage>
        <taxon>Bacteria</taxon>
        <taxon>Pseudomonadati</taxon>
        <taxon>Pseudomonadota</taxon>
        <taxon>Gammaproteobacteria</taxon>
        <taxon>Vibrionales</taxon>
        <taxon>Vibrionaceae</taxon>
        <taxon>Vibrio</taxon>
    </lineage>
</organism>
<dbReference type="EMBL" id="QFWT01000001">
    <property type="protein sequence ID" value="PWI34845.1"/>
    <property type="molecule type" value="Genomic_DNA"/>
</dbReference>
<gene>
    <name evidence="1" type="ORF">DI392_00765</name>
</gene>
<accession>A0A2U3BDK1</accession>
<reference evidence="1 2" key="1">
    <citation type="submission" date="2018-05" db="EMBL/GenBank/DDBJ databases">
        <title>Vibrio limimaris sp. nov., isolated from marine sediment.</title>
        <authorList>
            <person name="Li C.-M."/>
        </authorList>
    </citation>
    <scope>NUCLEOTIDE SEQUENCE [LARGE SCALE GENOMIC DNA]</scope>
    <source>
        <strain evidence="1 2">E4404</strain>
    </source>
</reference>
<dbReference type="AlphaFoldDB" id="A0A2U3BDK1"/>
<name>A0A2U3BDK1_9VIBR</name>
<dbReference type="OrthoDB" id="5918977at2"/>
<comment type="caution">
    <text evidence="1">The sequence shown here is derived from an EMBL/GenBank/DDBJ whole genome shotgun (WGS) entry which is preliminary data.</text>
</comment>
<dbReference type="RefSeq" id="WP_109317999.1">
    <property type="nucleotide sequence ID" value="NZ_QFWT01000001.1"/>
</dbReference>
<evidence type="ECO:0000313" key="2">
    <source>
        <dbReference type="Proteomes" id="UP000245362"/>
    </source>
</evidence>
<protein>
    <submittedName>
        <fullName evidence="1">Uncharacterized protein</fullName>
    </submittedName>
</protein>
<proteinExistence type="predicted"/>
<dbReference type="Proteomes" id="UP000245362">
    <property type="component" value="Unassembled WGS sequence"/>
</dbReference>
<sequence>MSNRTGKVTGIVGYNGKSARVVIHSGRIITVRTSHKPIIGDWVVEGELSRELSIKHGKE</sequence>
<keyword evidence="2" id="KW-1185">Reference proteome</keyword>
<evidence type="ECO:0000313" key="1">
    <source>
        <dbReference type="EMBL" id="PWI34845.1"/>
    </source>
</evidence>